<evidence type="ECO:0000256" key="1">
    <source>
        <dbReference type="SAM" id="Phobius"/>
    </source>
</evidence>
<dbReference type="RefSeq" id="WP_138689654.1">
    <property type="nucleotide sequence ID" value="NZ_JBHSAZ010000026.1"/>
</dbReference>
<organism evidence="2 3">
    <name type="scientific">Nonomuraea zeae</name>
    <dbReference type="NCBI Taxonomy" id="1642303"/>
    <lineage>
        <taxon>Bacteria</taxon>
        <taxon>Bacillati</taxon>
        <taxon>Actinomycetota</taxon>
        <taxon>Actinomycetes</taxon>
        <taxon>Streptosporangiales</taxon>
        <taxon>Streptosporangiaceae</taxon>
        <taxon>Nonomuraea</taxon>
    </lineage>
</organism>
<sequence>MLLAATPPGPAGRYGVRVTGAEITGGLSLSHVGVAVPLQFRNCAFDTPLDLTGAALPFLDVSGSTFPGLRGEGLRVDVGLLLAECIVDGPVHLTDARIGGSLRMDGATIDGHGDVGFIADNVHLSGRLWAENLVIKGTFRMHNGDVSGSIGFWGAELHSPGGYALRLGGLRCRGGVFCSGGFRAIGAIRAIGVELSHLTLRNASLSAPDDLALDLTDARIARLDAGEDLRVTGVLCLRNARISGTADLTGAGLNAGPDRIALDAEALEVGDSLVLSEVHATGGFNLLTARIGARVYLRNARVSAAGKQIAFRGSRLRVGADLFAERTVFDGEVRLSGAHVGDNILFGDAVLRNGTDTALRAEGMQARYLDLLFAEQAQGNVNLQHAQVNVLRDDPSTWPAVLKLNGFVYDTLQPRENATVEKRLAWLARNEGSFQPQPFEQLAAYYTSVGNDADARRVLLRKEREYRAAQPAAGRIWSHAQDVTVGYGYQPWRAVSWLLAFLIAGSVVYGLSPPVAVKPAEAPPFNAVVYTLDLLLPIGDLGQQRAFNAAGPSQWLSYLLMVAGWVLVTTIAAGVARVLSRK</sequence>
<dbReference type="EMBL" id="VCKX01000026">
    <property type="protein sequence ID" value="TMR36239.1"/>
    <property type="molecule type" value="Genomic_DNA"/>
</dbReference>
<evidence type="ECO:0000313" key="3">
    <source>
        <dbReference type="Proteomes" id="UP000306628"/>
    </source>
</evidence>
<reference evidence="2 3" key="1">
    <citation type="submission" date="2019-05" db="EMBL/GenBank/DDBJ databases">
        <title>Draft genome sequence of Nonomuraea zeae DSM 100528.</title>
        <authorList>
            <person name="Saricaoglu S."/>
            <person name="Isik K."/>
        </authorList>
    </citation>
    <scope>NUCLEOTIDE SEQUENCE [LARGE SCALE GENOMIC DNA]</scope>
    <source>
        <strain evidence="2 3">DSM 100528</strain>
    </source>
</reference>
<name>A0A5S4GTS1_9ACTN</name>
<feature type="transmembrane region" description="Helical" evidence="1">
    <location>
        <begin position="555"/>
        <end position="579"/>
    </location>
</feature>
<dbReference type="OrthoDB" id="5194370at2"/>
<proteinExistence type="predicted"/>
<evidence type="ECO:0008006" key="4">
    <source>
        <dbReference type="Google" id="ProtNLM"/>
    </source>
</evidence>
<gene>
    <name evidence="2" type="ORF">ETD85_11580</name>
</gene>
<accession>A0A5S4GTS1</accession>
<dbReference type="AlphaFoldDB" id="A0A5S4GTS1"/>
<keyword evidence="3" id="KW-1185">Reference proteome</keyword>
<comment type="caution">
    <text evidence="2">The sequence shown here is derived from an EMBL/GenBank/DDBJ whole genome shotgun (WGS) entry which is preliminary data.</text>
</comment>
<keyword evidence="1" id="KW-1133">Transmembrane helix</keyword>
<evidence type="ECO:0000313" key="2">
    <source>
        <dbReference type="EMBL" id="TMR36239.1"/>
    </source>
</evidence>
<keyword evidence="1" id="KW-0812">Transmembrane</keyword>
<dbReference type="Proteomes" id="UP000306628">
    <property type="component" value="Unassembled WGS sequence"/>
</dbReference>
<protein>
    <recommendedName>
        <fullName evidence="4">Oxidoreductase</fullName>
    </recommendedName>
</protein>
<keyword evidence="1" id="KW-0472">Membrane</keyword>